<dbReference type="PANTHER" id="PTHR28219:SF1">
    <property type="entry name" value="UPF0642 PROTEIN YBL028C"/>
    <property type="match status" value="1"/>
</dbReference>
<evidence type="ECO:0000256" key="1">
    <source>
        <dbReference type="SAM" id="MobiDB-lite"/>
    </source>
</evidence>
<evidence type="ECO:0000259" key="2">
    <source>
        <dbReference type="Pfam" id="PF10338"/>
    </source>
</evidence>
<evidence type="ECO:0000313" key="3">
    <source>
        <dbReference type="EMBL" id="RKF56456.1"/>
    </source>
</evidence>
<dbReference type="InterPro" id="IPR019434">
    <property type="entry name" value="DUF2423"/>
</dbReference>
<gene>
    <name evidence="3" type="ORF">GcM3_195009</name>
</gene>
<dbReference type="EMBL" id="MCBQ01019531">
    <property type="protein sequence ID" value="RKF56456.1"/>
    <property type="molecule type" value="Genomic_DNA"/>
</dbReference>
<dbReference type="Pfam" id="PF10338">
    <property type="entry name" value="YBL028C_N"/>
    <property type="match status" value="1"/>
</dbReference>
<proteinExistence type="predicted"/>
<evidence type="ECO:0000313" key="4">
    <source>
        <dbReference type="Proteomes" id="UP000283383"/>
    </source>
</evidence>
<accession>A0A420HG90</accession>
<feature type="domain" description="DUF2423" evidence="2">
    <location>
        <begin position="1"/>
        <end position="44"/>
    </location>
</feature>
<feature type="region of interest" description="Disordered" evidence="1">
    <location>
        <begin position="1"/>
        <end position="28"/>
    </location>
</feature>
<name>A0A420HG90_9PEZI</name>
<protein>
    <recommendedName>
        <fullName evidence="2">DUF2423 domain-containing protein</fullName>
    </recommendedName>
</protein>
<dbReference type="AlphaFoldDB" id="A0A420HG90"/>
<reference evidence="3 4" key="1">
    <citation type="journal article" date="2018" name="BMC Genomics">
        <title>Comparative genome analyses reveal sequence features reflecting distinct modes of host-adaptation between dicot and monocot powdery mildew.</title>
        <authorList>
            <person name="Wu Y."/>
            <person name="Ma X."/>
            <person name="Pan Z."/>
            <person name="Kale S.D."/>
            <person name="Song Y."/>
            <person name="King H."/>
            <person name="Zhang Q."/>
            <person name="Presley C."/>
            <person name="Deng X."/>
            <person name="Wei C.I."/>
            <person name="Xiao S."/>
        </authorList>
    </citation>
    <scope>NUCLEOTIDE SEQUENCE [LARGE SCALE GENOMIC DNA]</scope>
    <source>
        <strain evidence="3">UMSG3</strain>
    </source>
</reference>
<feature type="region of interest" description="Disordered" evidence="1">
    <location>
        <begin position="48"/>
        <end position="77"/>
    </location>
</feature>
<comment type="caution">
    <text evidence="3">The sequence shown here is derived from an EMBL/GenBank/DDBJ whole genome shotgun (WGS) entry which is preliminary data.</text>
</comment>
<dbReference type="GO" id="GO:0030687">
    <property type="term" value="C:preribosome, large subunit precursor"/>
    <property type="evidence" value="ECO:0007669"/>
    <property type="project" value="TreeGrafter"/>
</dbReference>
<dbReference type="Proteomes" id="UP000283383">
    <property type="component" value="Unassembled WGS sequence"/>
</dbReference>
<sequence>MAKGARSSRQKENKTKLRRKIFGPQERARTERLSAKLLELASRPKSVLNTTTMEIDTETSSRSKSQEAGEATKLSEG</sequence>
<dbReference type="PANTHER" id="PTHR28219">
    <property type="entry name" value="UPF0642 PROTEIN YBL028C"/>
    <property type="match status" value="1"/>
</dbReference>
<organism evidence="3 4">
    <name type="scientific">Golovinomyces cichoracearum</name>
    <dbReference type="NCBI Taxonomy" id="62708"/>
    <lineage>
        <taxon>Eukaryota</taxon>
        <taxon>Fungi</taxon>
        <taxon>Dikarya</taxon>
        <taxon>Ascomycota</taxon>
        <taxon>Pezizomycotina</taxon>
        <taxon>Leotiomycetes</taxon>
        <taxon>Erysiphales</taxon>
        <taxon>Erysiphaceae</taxon>
        <taxon>Golovinomyces</taxon>
    </lineage>
</organism>
<feature type="compositionally biased region" description="Polar residues" evidence="1">
    <location>
        <begin position="48"/>
        <end position="58"/>
    </location>
</feature>
<keyword evidence="4" id="KW-1185">Reference proteome</keyword>